<dbReference type="Gene3D" id="3.30.300.30">
    <property type="match status" value="1"/>
</dbReference>
<evidence type="ECO:0000256" key="3">
    <source>
        <dbReference type="ARBA" id="ARBA00022741"/>
    </source>
</evidence>
<dbReference type="InterPro" id="IPR020845">
    <property type="entry name" value="AMP-binding_CS"/>
</dbReference>
<feature type="domain" description="AMP-binding enzyme C-terminal" evidence="6">
    <location>
        <begin position="482"/>
        <end position="556"/>
    </location>
</feature>
<keyword evidence="2 7" id="KW-0436">Ligase</keyword>
<accession>A0A2S9YYB6</accession>
<dbReference type="InterPro" id="IPR042099">
    <property type="entry name" value="ANL_N_sf"/>
</dbReference>
<dbReference type="GO" id="GO:0044539">
    <property type="term" value="P:long-chain fatty acid import into cell"/>
    <property type="evidence" value="ECO:0007669"/>
    <property type="project" value="TreeGrafter"/>
</dbReference>
<comment type="caution">
    <text evidence="7">The sequence shown here is derived from an EMBL/GenBank/DDBJ whole genome shotgun (WGS) entry which is preliminary data.</text>
</comment>
<dbReference type="FunFam" id="3.30.300.30:FF:000002">
    <property type="entry name" value="Long-chain fatty acid transport protein 1"/>
    <property type="match status" value="1"/>
</dbReference>
<dbReference type="NCBIfam" id="NF006134">
    <property type="entry name" value="PRK08279.1"/>
    <property type="match status" value="1"/>
</dbReference>
<evidence type="ECO:0000259" key="5">
    <source>
        <dbReference type="Pfam" id="PF00501"/>
    </source>
</evidence>
<evidence type="ECO:0000256" key="4">
    <source>
        <dbReference type="ARBA" id="ARBA00022840"/>
    </source>
</evidence>
<dbReference type="PROSITE" id="PS00455">
    <property type="entry name" value="AMP_BINDING"/>
    <property type="match status" value="1"/>
</dbReference>
<evidence type="ECO:0000313" key="8">
    <source>
        <dbReference type="Proteomes" id="UP000238823"/>
    </source>
</evidence>
<proteinExistence type="inferred from homology"/>
<dbReference type="Gene3D" id="3.40.50.12780">
    <property type="entry name" value="N-terminal domain of ligase-like"/>
    <property type="match status" value="1"/>
</dbReference>
<keyword evidence="4" id="KW-0067">ATP-binding</keyword>
<dbReference type="EC" id="6.2.1.3" evidence="7"/>
<dbReference type="SUPFAM" id="SSF56801">
    <property type="entry name" value="Acetyl-CoA synthetase-like"/>
    <property type="match status" value="1"/>
</dbReference>
<feature type="domain" description="AMP-dependent synthetase/ligase" evidence="5">
    <location>
        <begin position="44"/>
        <end position="386"/>
    </location>
</feature>
<evidence type="ECO:0000313" key="7">
    <source>
        <dbReference type="EMBL" id="PRQ10088.1"/>
    </source>
</evidence>
<dbReference type="Proteomes" id="UP000238823">
    <property type="component" value="Unassembled WGS sequence"/>
</dbReference>
<dbReference type="GO" id="GO:0005324">
    <property type="term" value="F:long-chain fatty acid transmembrane transporter activity"/>
    <property type="evidence" value="ECO:0007669"/>
    <property type="project" value="TreeGrafter"/>
</dbReference>
<dbReference type="GO" id="GO:0005524">
    <property type="term" value="F:ATP binding"/>
    <property type="evidence" value="ECO:0007669"/>
    <property type="project" value="UniProtKB-KW"/>
</dbReference>
<protein>
    <submittedName>
        <fullName evidence="7">Long-chain-fatty-acid--CoA ligase</fullName>
        <ecNumber evidence="7">6.2.1.3</ecNumber>
    </submittedName>
</protein>
<reference evidence="7 8" key="1">
    <citation type="submission" date="2018-03" db="EMBL/GenBank/DDBJ databases">
        <title>Draft Genome Sequences of the Obligatory Marine Myxobacteria Enhygromyxa salina SWB007.</title>
        <authorList>
            <person name="Poehlein A."/>
            <person name="Moghaddam J.A."/>
            <person name="Harms H."/>
            <person name="Alanjari M."/>
            <person name="Koenig G.M."/>
            <person name="Daniel R."/>
            <person name="Schaeberle T.F."/>
        </authorList>
    </citation>
    <scope>NUCLEOTIDE SEQUENCE [LARGE SCALE GENOMIC DNA]</scope>
    <source>
        <strain evidence="7 8">SWB007</strain>
    </source>
</reference>
<sequence length="604" mass="66227">MSDTNKALAALVGQALTRTRAILKGARTNFFWDPDSHQNIPLELQRWAAERPHDRFLSFEGREWTIGSFDAEVNRHARAWRELGLARGQVVALLLDNRPAFLFHFYALAKLGVVASLINPALSGPALHHALTVCEPAAILLGDAQLPAVRELVDQPGDAALPVVDARVLVDVEGDRPELDCAPFSAWNPRVSGVVPLALGEAELQQLHGVVAYIYTSGTTGLPKPAVVKHHRLRRGGDVFGGLARLTTSDCVYCCLPLCHASGTAIAVPMAISARARLTLARKFSASRFWTECRAANATVCIYIGELCRYLCNTPPGPDDRAHSVRCFVGNGLRPDIWDGFCERFGIERVGEFYAATEGNAETANFLNRSGTVGPMLPWKMALARWDGERGQIWRGADGFAVKVGAGEPGVLLGKIDARNPYAGYTDQTASQRKVLTDLFAPGDAWFDTGDLLSRDRMWHLHFVDRLGDTFRWKGENVSTQEVAQVLDTCEGVLEANVYGVQIPNSDGRAGMAAIVVTPEFSPERLFAHVSAELPAYAAPRLLRVVECLSTTGTFKHTKVELRDEGWDLDRVRDLLLLRDSAAQTYVELTPERAQALRDGSWPV</sequence>
<comment type="similarity">
    <text evidence="1">Belongs to the ATP-dependent AMP-binding enzyme family.</text>
</comment>
<evidence type="ECO:0000259" key="6">
    <source>
        <dbReference type="Pfam" id="PF13193"/>
    </source>
</evidence>
<evidence type="ECO:0000256" key="1">
    <source>
        <dbReference type="ARBA" id="ARBA00006432"/>
    </source>
</evidence>
<dbReference type="InterPro" id="IPR000873">
    <property type="entry name" value="AMP-dep_synth/lig_dom"/>
</dbReference>
<dbReference type="GO" id="GO:0005886">
    <property type="term" value="C:plasma membrane"/>
    <property type="evidence" value="ECO:0007669"/>
    <property type="project" value="TreeGrafter"/>
</dbReference>
<dbReference type="Pfam" id="PF00501">
    <property type="entry name" value="AMP-binding"/>
    <property type="match status" value="1"/>
</dbReference>
<dbReference type="OrthoDB" id="5483897at2"/>
<dbReference type="Pfam" id="PF13193">
    <property type="entry name" value="AMP-binding_C"/>
    <property type="match status" value="1"/>
</dbReference>
<dbReference type="InterPro" id="IPR045851">
    <property type="entry name" value="AMP-bd_C_sf"/>
</dbReference>
<dbReference type="RefSeq" id="WP_106087392.1">
    <property type="nucleotide sequence ID" value="NZ_PVNL01000004.1"/>
</dbReference>
<keyword evidence="3" id="KW-0547">Nucleotide-binding</keyword>
<dbReference type="GO" id="GO:0004467">
    <property type="term" value="F:long-chain fatty acid-CoA ligase activity"/>
    <property type="evidence" value="ECO:0007669"/>
    <property type="project" value="UniProtKB-EC"/>
</dbReference>
<dbReference type="InterPro" id="IPR025110">
    <property type="entry name" value="AMP-bd_C"/>
</dbReference>
<dbReference type="PANTHER" id="PTHR43107:SF15">
    <property type="entry name" value="FATTY ACID TRANSPORT PROTEIN 3, ISOFORM A"/>
    <property type="match status" value="1"/>
</dbReference>
<dbReference type="EMBL" id="PVNL01000004">
    <property type="protein sequence ID" value="PRQ10088.1"/>
    <property type="molecule type" value="Genomic_DNA"/>
</dbReference>
<name>A0A2S9YYB6_9BACT</name>
<dbReference type="AlphaFoldDB" id="A0A2S9YYB6"/>
<evidence type="ECO:0000256" key="2">
    <source>
        <dbReference type="ARBA" id="ARBA00022598"/>
    </source>
</evidence>
<dbReference type="PANTHER" id="PTHR43107">
    <property type="entry name" value="LONG-CHAIN FATTY ACID TRANSPORT PROTEIN"/>
    <property type="match status" value="1"/>
</dbReference>
<gene>
    <name evidence="7" type="primary">lcfB_1</name>
    <name evidence="7" type="ORF">ENSA7_02940</name>
</gene>
<organism evidence="7 8">
    <name type="scientific">Enhygromyxa salina</name>
    <dbReference type="NCBI Taxonomy" id="215803"/>
    <lineage>
        <taxon>Bacteria</taxon>
        <taxon>Pseudomonadati</taxon>
        <taxon>Myxococcota</taxon>
        <taxon>Polyangia</taxon>
        <taxon>Nannocystales</taxon>
        <taxon>Nannocystaceae</taxon>
        <taxon>Enhygromyxa</taxon>
    </lineage>
</organism>